<proteinExistence type="predicted"/>
<accession>A0A420YER7</accession>
<dbReference type="AlphaFoldDB" id="A0A420YER7"/>
<dbReference type="PANTHER" id="PTHR37315">
    <property type="entry name" value="UPF0311 PROTEIN BLR7842"/>
    <property type="match status" value="1"/>
</dbReference>
<evidence type="ECO:0000256" key="1">
    <source>
        <dbReference type="SAM" id="SignalP"/>
    </source>
</evidence>
<dbReference type="Proteomes" id="UP000275385">
    <property type="component" value="Unassembled WGS sequence"/>
</dbReference>
<dbReference type="OrthoDB" id="2544694at2759"/>
<dbReference type="STRING" id="177199.A0A420YER7"/>
<feature type="chain" id="PRO_5019194270" evidence="1">
    <location>
        <begin position="23"/>
        <end position="164"/>
    </location>
</feature>
<dbReference type="PANTHER" id="PTHR37315:SF1">
    <property type="entry name" value="UPF0311 PROTEIN BLR7842"/>
    <property type="match status" value="1"/>
</dbReference>
<organism evidence="2 3">
    <name type="scientific">Coniochaeta pulveracea</name>
    <dbReference type="NCBI Taxonomy" id="177199"/>
    <lineage>
        <taxon>Eukaryota</taxon>
        <taxon>Fungi</taxon>
        <taxon>Dikarya</taxon>
        <taxon>Ascomycota</taxon>
        <taxon>Pezizomycotina</taxon>
        <taxon>Sordariomycetes</taxon>
        <taxon>Sordariomycetidae</taxon>
        <taxon>Coniochaetales</taxon>
        <taxon>Coniochaetaceae</taxon>
        <taxon>Coniochaeta</taxon>
    </lineage>
</organism>
<feature type="signal peptide" evidence="1">
    <location>
        <begin position="1"/>
        <end position="22"/>
    </location>
</feature>
<reference evidence="2 3" key="1">
    <citation type="submission" date="2018-08" db="EMBL/GenBank/DDBJ databases">
        <title>Draft genome of the lignicolous fungus Coniochaeta pulveracea.</title>
        <authorList>
            <person name="Borstlap C.J."/>
            <person name="De Witt R.N."/>
            <person name="Botha A."/>
            <person name="Volschenk H."/>
        </authorList>
    </citation>
    <scope>NUCLEOTIDE SEQUENCE [LARGE SCALE GENOMIC DNA]</scope>
    <source>
        <strain evidence="2 3">CAB683</strain>
    </source>
</reference>
<dbReference type="EMBL" id="QVQW01000015">
    <property type="protein sequence ID" value="RKU46277.1"/>
    <property type="molecule type" value="Genomic_DNA"/>
</dbReference>
<gene>
    <name evidence="2" type="ORF">DL546_007044</name>
</gene>
<dbReference type="InterPro" id="IPR020915">
    <property type="entry name" value="UPF0311"/>
</dbReference>
<evidence type="ECO:0000313" key="3">
    <source>
        <dbReference type="Proteomes" id="UP000275385"/>
    </source>
</evidence>
<protein>
    <submittedName>
        <fullName evidence="2">Uncharacterized protein</fullName>
    </submittedName>
</protein>
<evidence type="ECO:0000313" key="2">
    <source>
        <dbReference type="EMBL" id="RKU46277.1"/>
    </source>
</evidence>
<dbReference type="Gene3D" id="2.40.160.20">
    <property type="match status" value="1"/>
</dbReference>
<keyword evidence="3" id="KW-1185">Reference proteome</keyword>
<dbReference type="Pfam" id="PF11578">
    <property type="entry name" value="DUF3237"/>
    <property type="match status" value="1"/>
</dbReference>
<sequence length="164" mass="17438">MRSLASILFPLSLAILPTTSICRTSTPTPPALTHLATINITTSSPLPIGALTSGDRRVIPITGGHVSGPALNGTVAPLGVDWFLSDTDTNEYIVDGKFVIQTDDGVNVIFHDWGHVPSAHAEFEVGMGTAYEWLNKVVAVVTIGQLDVGARLDVWQVGELLKSH</sequence>
<keyword evidence="1" id="KW-0732">Signal</keyword>
<name>A0A420YER7_9PEZI</name>
<comment type="caution">
    <text evidence="2">The sequence shown here is derived from an EMBL/GenBank/DDBJ whole genome shotgun (WGS) entry which is preliminary data.</text>
</comment>